<keyword evidence="3" id="KW-0274">FAD</keyword>
<accession>A0A1E1LP47</accession>
<feature type="chain" id="PRO_5012904521" evidence="5">
    <location>
        <begin position="16"/>
        <end position="482"/>
    </location>
</feature>
<dbReference type="InterPro" id="IPR006094">
    <property type="entry name" value="Oxid_FAD_bind_N"/>
</dbReference>
<evidence type="ECO:0000256" key="3">
    <source>
        <dbReference type="ARBA" id="ARBA00022827"/>
    </source>
</evidence>
<sequence>MLYFILPLLFAVSSAAIIEKRQTPSKSDVCYTIASQIKGDVYYPLSLSLNHWKGVEHYMTSSYAEATCVVEVADAQDVSTVMKIIAATGTPFAIKSGGHASNPGFSSTTGVHISLTRLSQVNLSPDKKTVEVGTGLEWSEVYDALEGTGVQAVGGRVAGPGVGGVTLGGGYSWLTNQYGLACDTVVAFNIVLPDGSIKNVDSSHVDLFFALKGGLNRFGIVTSIIFNTFPQPHEVYGGTHFFETRAIPELIKATAKFQNENTDPKAQLILTITGGLVPGAILLLHYDGPNRPASFSAFESIGGLSISTVRTQSFASFTNSIPSKLGAGHRGSFHTLMVTGLTENFIKAVYNESSHYGSLALLNGGTSLSYDVEPFLKYGEHATDSAFPHASSPLPLNLYWVWELPSKDAFWRNAMQQSVKTLTEVAKREGIFNEQDPVYGNYAQDIYSGAQLYGPKNAERLKTIQRKYDPTGVMDLAGGFKL</sequence>
<keyword evidence="2" id="KW-0285">Flavoprotein</keyword>
<dbReference type="InterPro" id="IPR016166">
    <property type="entry name" value="FAD-bd_PCMH"/>
</dbReference>
<dbReference type="PANTHER" id="PTHR42973:SF13">
    <property type="entry name" value="FAD-BINDING PCMH-TYPE DOMAIN-CONTAINING PROTEIN"/>
    <property type="match status" value="1"/>
</dbReference>
<feature type="domain" description="FAD-binding PCMH-type" evidence="6">
    <location>
        <begin position="62"/>
        <end position="231"/>
    </location>
</feature>
<feature type="signal peptide" evidence="5">
    <location>
        <begin position="1"/>
        <end position="15"/>
    </location>
</feature>
<keyword evidence="5" id="KW-0732">Signal</keyword>
<evidence type="ECO:0000313" key="8">
    <source>
        <dbReference type="Proteomes" id="UP000178912"/>
    </source>
</evidence>
<keyword evidence="4" id="KW-0560">Oxidoreductase</keyword>
<dbReference type="PROSITE" id="PS51387">
    <property type="entry name" value="FAD_PCMH"/>
    <property type="match status" value="1"/>
</dbReference>
<reference evidence="8" key="1">
    <citation type="submission" date="2016-03" db="EMBL/GenBank/DDBJ databases">
        <authorList>
            <person name="Guldener U."/>
        </authorList>
    </citation>
    <scope>NUCLEOTIDE SEQUENCE [LARGE SCALE GENOMIC DNA]</scope>
    <source>
        <strain evidence="8">04CH-RAC-A.6.1</strain>
    </source>
</reference>
<dbReference type="Pfam" id="PF01565">
    <property type="entry name" value="FAD_binding_4"/>
    <property type="match status" value="1"/>
</dbReference>
<evidence type="ECO:0000256" key="4">
    <source>
        <dbReference type="ARBA" id="ARBA00023002"/>
    </source>
</evidence>
<dbReference type="InterPro" id="IPR016169">
    <property type="entry name" value="FAD-bd_PCMH_sub2"/>
</dbReference>
<dbReference type="Proteomes" id="UP000178912">
    <property type="component" value="Unassembled WGS sequence"/>
</dbReference>
<evidence type="ECO:0000256" key="1">
    <source>
        <dbReference type="ARBA" id="ARBA00005466"/>
    </source>
</evidence>
<dbReference type="InterPro" id="IPR036318">
    <property type="entry name" value="FAD-bd_PCMH-like_sf"/>
</dbReference>
<protein>
    <submittedName>
        <fullName evidence="7">Related to 6-hydroxy-D-nicotine oxidase</fullName>
    </submittedName>
</protein>
<dbReference type="EMBL" id="FJUX01000157">
    <property type="protein sequence ID" value="CZT12281.1"/>
    <property type="molecule type" value="Genomic_DNA"/>
</dbReference>
<dbReference type="AlphaFoldDB" id="A0A1E1LP47"/>
<evidence type="ECO:0000259" key="6">
    <source>
        <dbReference type="PROSITE" id="PS51387"/>
    </source>
</evidence>
<dbReference type="GO" id="GO:0016491">
    <property type="term" value="F:oxidoreductase activity"/>
    <property type="evidence" value="ECO:0007669"/>
    <property type="project" value="UniProtKB-KW"/>
</dbReference>
<organism evidence="7 8">
    <name type="scientific">Rhynchosporium agropyri</name>
    <dbReference type="NCBI Taxonomy" id="914238"/>
    <lineage>
        <taxon>Eukaryota</taxon>
        <taxon>Fungi</taxon>
        <taxon>Dikarya</taxon>
        <taxon>Ascomycota</taxon>
        <taxon>Pezizomycotina</taxon>
        <taxon>Leotiomycetes</taxon>
        <taxon>Helotiales</taxon>
        <taxon>Ploettnerulaceae</taxon>
        <taxon>Rhynchosporium</taxon>
    </lineage>
</organism>
<dbReference type="SUPFAM" id="SSF56176">
    <property type="entry name" value="FAD-binding/transporter-associated domain-like"/>
    <property type="match status" value="1"/>
</dbReference>
<dbReference type="Gene3D" id="3.40.462.20">
    <property type="match status" value="1"/>
</dbReference>
<comment type="similarity">
    <text evidence="1">Belongs to the oxygen-dependent FAD-linked oxidoreductase family.</text>
</comment>
<dbReference type="GO" id="GO:0071949">
    <property type="term" value="F:FAD binding"/>
    <property type="evidence" value="ECO:0007669"/>
    <property type="project" value="InterPro"/>
</dbReference>
<dbReference type="PANTHER" id="PTHR42973">
    <property type="entry name" value="BINDING OXIDOREDUCTASE, PUTATIVE (AFU_ORTHOLOGUE AFUA_1G17690)-RELATED"/>
    <property type="match status" value="1"/>
</dbReference>
<dbReference type="InterPro" id="IPR050416">
    <property type="entry name" value="FAD-linked_Oxidoreductase"/>
</dbReference>
<evidence type="ECO:0000256" key="2">
    <source>
        <dbReference type="ARBA" id="ARBA00022630"/>
    </source>
</evidence>
<name>A0A1E1LP47_9HELO</name>
<dbReference type="Gene3D" id="3.30.465.10">
    <property type="match status" value="2"/>
</dbReference>
<evidence type="ECO:0000313" key="7">
    <source>
        <dbReference type="EMBL" id="CZT12281.1"/>
    </source>
</evidence>
<dbReference type="OrthoDB" id="2151789at2759"/>
<keyword evidence="8" id="KW-1185">Reference proteome</keyword>
<evidence type="ECO:0000256" key="5">
    <source>
        <dbReference type="SAM" id="SignalP"/>
    </source>
</evidence>
<proteinExistence type="inferred from homology"/>
<gene>
    <name evidence="7" type="ORF">RAG0_16156</name>
</gene>